<keyword evidence="2" id="KW-1185">Reference proteome</keyword>
<reference evidence="1" key="1">
    <citation type="submission" date="2020-01" db="EMBL/GenBank/DDBJ databases">
        <authorList>
            <person name="Mishra B."/>
        </authorList>
    </citation>
    <scope>NUCLEOTIDE SEQUENCE [LARGE SCALE GENOMIC DNA]</scope>
</reference>
<sequence length="194" mass="21603">MLHVIAFFDFRKTNGALQFSVKEITSDTLFEIASLAAPIRPGEDYFAKKPNSWLIDANTFEELSARIYRSLNGKVWMGHDIVKVDIPNLMAEFARINQVPPKPTHVIDAVHFTNSGTELAIAALKLGLGRKGSGSIQACEKNLEAIKRCRFMVSPLELVKVSNSDDDNMDSVVALIKYYDEKARATSRLSKLSL</sequence>
<protein>
    <recommendedName>
        <fullName evidence="3">Exonuclease domain-containing protein</fullName>
    </recommendedName>
</protein>
<comment type="caution">
    <text evidence="1">The sequence shown here is derived from an EMBL/GenBank/DDBJ whole genome shotgun (WGS) entry which is preliminary data.</text>
</comment>
<organism evidence="1 2">
    <name type="scientific">Microthlaspi erraticum</name>
    <dbReference type="NCBI Taxonomy" id="1685480"/>
    <lineage>
        <taxon>Eukaryota</taxon>
        <taxon>Viridiplantae</taxon>
        <taxon>Streptophyta</taxon>
        <taxon>Embryophyta</taxon>
        <taxon>Tracheophyta</taxon>
        <taxon>Spermatophyta</taxon>
        <taxon>Magnoliopsida</taxon>
        <taxon>eudicotyledons</taxon>
        <taxon>Gunneridae</taxon>
        <taxon>Pentapetalae</taxon>
        <taxon>rosids</taxon>
        <taxon>malvids</taxon>
        <taxon>Brassicales</taxon>
        <taxon>Brassicaceae</taxon>
        <taxon>Coluteocarpeae</taxon>
        <taxon>Microthlaspi</taxon>
    </lineage>
</organism>
<gene>
    <name evidence="1" type="ORF">MERR_LOCUS1564</name>
</gene>
<evidence type="ECO:0000313" key="1">
    <source>
        <dbReference type="EMBL" id="CAA7014330.1"/>
    </source>
</evidence>
<evidence type="ECO:0008006" key="3">
    <source>
        <dbReference type="Google" id="ProtNLM"/>
    </source>
</evidence>
<dbReference type="Proteomes" id="UP000467841">
    <property type="component" value="Unassembled WGS sequence"/>
</dbReference>
<name>A0A6D2HL59_9BRAS</name>
<dbReference type="EMBL" id="CACVBM020000110">
    <property type="protein sequence ID" value="CAA7014330.1"/>
    <property type="molecule type" value="Genomic_DNA"/>
</dbReference>
<dbReference type="OrthoDB" id="1114069at2759"/>
<proteinExistence type="predicted"/>
<evidence type="ECO:0000313" key="2">
    <source>
        <dbReference type="Proteomes" id="UP000467841"/>
    </source>
</evidence>
<accession>A0A6D2HL59</accession>
<dbReference type="InterPro" id="IPR012337">
    <property type="entry name" value="RNaseH-like_sf"/>
</dbReference>
<dbReference type="AlphaFoldDB" id="A0A6D2HL59"/>
<dbReference type="SUPFAM" id="SSF53098">
    <property type="entry name" value="Ribonuclease H-like"/>
    <property type="match status" value="1"/>
</dbReference>